<organism evidence="1">
    <name type="scientific">Rhizophora mucronata</name>
    <name type="common">Asiatic mangrove</name>
    <dbReference type="NCBI Taxonomy" id="61149"/>
    <lineage>
        <taxon>Eukaryota</taxon>
        <taxon>Viridiplantae</taxon>
        <taxon>Streptophyta</taxon>
        <taxon>Embryophyta</taxon>
        <taxon>Tracheophyta</taxon>
        <taxon>Spermatophyta</taxon>
        <taxon>Magnoliopsida</taxon>
        <taxon>eudicotyledons</taxon>
        <taxon>Gunneridae</taxon>
        <taxon>Pentapetalae</taxon>
        <taxon>rosids</taxon>
        <taxon>fabids</taxon>
        <taxon>Malpighiales</taxon>
        <taxon>Rhizophoraceae</taxon>
        <taxon>Rhizophora</taxon>
    </lineage>
</organism>
<protein>
    <submittedName>
        <fullName evidence="1">Uncharacterized protein</fullName>
    </submittedName>
</protein>
<sequence>MCYGMRLGKSMILIMMHSIQQNMAHKRTSGLPHSCYIYLMFKEEKPCFHLR</sequence>
<name>A0A2P2M3A3_RHIMU</name>
<accession>A0A2P2M3A3</accession>
<reference evidence="1" key="1">
    <citation type="submission" date="2018-02" db="EMBL/GenBank/DDBJ databases">
        <title>Rhizophora mucronata_Transcriptome.</title>
        <authorList>
            <person name="Meera S.P."/>
            <person name="Sreeshan A."/>
            <person name="Augustine A."/>
        </authorList>
    </citation>
    <scope>NUCLEOTIDE SEQUENCE</scope>
    <source>
        <tissue evidence="1">Leaf</tissue>
    </source>
</reference>
<evidence type="ECO:0000313" key="1">
    <source>
        <dbReference type="EMBL" id="MBX24695.1"/>
    </source>
</evidence>
<proteinExistence type="predicted"/>
<dbReference type="AlphaFoldDB" id="A0A2P2M3A3"/>
<dbReference type="EMBL" id="GGEC01044211">
    <property type="protein sequence ID" value="MBX24695.1"/>
    <property type="molecule type" value="Transcribed_RNA"/>
</dbReference>